<dbReference type="EMBL" id="JAAZQD010000007">
    <property type="protein sequence ID" value="NKZ40197.1"/>
    <property type="molecule type" value="Genomic_DNA"/>
</dbReference>
<gene>
    <name evidence="3" type="ORF">HF690_14650</name>
</gene>
<protein>
    <submittedName>
        <fullName evidence="3">SPOR domain-containing protein</fullName>
    </submittedName>
</protein>
<comment type="caution">
    <text evidence="3">The sequence shown here is derived from an EMBL/GenBank/DDBJ whole genome shotgun (WGS) entry which is preliminary data.</text>
</comment>
<keyword evidence="4" id="KW-1185">Reference proteome</keyword>
<accession>A0A846ZRB2</accession>
<dbReference type="GO" id="GO:0042834">
    <property type="term" value="F:peptidoglycan binding"/>
    <property type="evidence" value="ECO:0007669"/>
    <property type="project" value="InterPro"/>
</dbReference>
<dbReference type="AlphaFoldDB" id="A0A846ZRB2"/>
<evidence type="ECO:0000256" key="1">
    <source>
        <dbReference type="SAM" id="MobiDB-lite"/>
    </source>
</evidence>
<proteinExistence type="predicted"/>
<dbReference type="RefSeq" id="WP_168609980.1">
    <property type="nucleotide sequence ID" value="NZ_JAAZQD010000007.1"/>
</dbReference>
<reference evidence="3 4" key="1">
    <citation type="journal article" date="2017" name="Int. J. Syst. Evol. Microbiol.">
        <title>Oleiagrimonas citrea sp. nov., a marine bacterium isolated from tidal flat sediment and emended description of the genus Oleiagrimonas Fang et al. 2015 and Oleiagrimonas soli.</title>
        <authorList>
            <person name="Yang S.H."/>
            <person name="Seo H.S."/>
            <person name="Seong C.N."/>
            <person name="Kwon K.K."/>
        </authorList>
    </citation>
    <scope>NUCLEOTIDE SEQUENCE [LARGE SCALE GENOMIC DNA]</scope>
    <source>
        <strain evidence="3 4">MEBiC09124</strain>
    </source>
</reference>
<dbReference type="SUPFAM" id="SSF110997">
    <property type="entry name" value="Sporulation related repeat"/>
    <property type="match status" value="1"/>
</dbReference>
<dbReference type="InterPro" id="IPR007730">
    <property type="entry name" value="SPOR-like_dom"/>
</dbReference>
<feature type="compositionally biased region" description="Low complexity" evidence="1">
    <location>
        <begin position="62"/>
        <end position="75"/>
    </location>
</feature>
<evidence type="ECO:0000313" key="3">
    <source>
        <dbReference type="EMBL" id="NKZ40197.1"/>
    </source>
</evidence>
<dbReference type="PROSITE" id="PS51724">
    <property type="entry name" value="SPOR"/>
    <property type="match status" value="1"/>
</dbReference>
<dbReference type="PROSITE" id="PS51257">
    <property type="entry name" value="PROKAR_LIPOPROTEIN"/>
    <property type="match status" value="1"/>
</dbReference>
<feature type="domain" description="SPOR" evidence="2">
    <location>
        <begin position="98"/>
        <end position="180"/>
    </location>
</feature>
<feature type="region of interest" description="Disordered" evidence="1">
    <location>
        <begin position="40"/>
        <end position="75"/>
    </location>
</feature>
<evidence type="ECO:0000313" key="4">
    <source>
        <dbReference type="Proteomes" id="UP000541636"/>
    </source>
</evidence>
<evidence type="ECO:0000259" key="2">
    <source>
        <dbReference type="PROSITE" id="PS51724"/>
    </source>
</evidence>
<dbReference type="Proteomes" id="UP000541636">
    <property type="component" value="Unassembled WGS sequence"/>
</dbReference>
<dbReference type="InterPro" id="IPR036680">
    <property type="entry name" value="SPOR-like_sf"/>
</dbReference>
<dbReference type="Pfam" id="PF05036">
    <property type="entry name" value="SPOR"/>
    <property type="match status" value="1"/>
</dbReference>
<dbReference type="Gene3D" id="3.30.70.1070">
    <property type="entry name" value="Sporulation related repeat"/>
    <property type="match status" value="1"/>
</dbReference>
<name>A0A846ZRB2_9GAMM</name>
<organism evidence="3 4">
    <name type="scientific">Oleiagrimonas citrea</name>
    <dbReference type="NCBI Taxonomy" id="1665687"/>
    <lineage>
        <taxon>Bacteria</taxon>
        <taxon>Pseudomonadati</taxon>
        <taxon>Pseudomonadota</taxon>
        <taxon>Gammaproteobacteria</taxon>
        <taxon>Lysobacterales</taxon>
        <taxon>Rhodanobacteraceae</taxon>
        <taxon>Oleiagrimonas</taxon>
    </lineage>
</organism>
<sequence>MLAKLALILLVVLFGACMFVAGVMAPDAWQQRIESAVGHLPGVSSSTPPPGIPTPQLTAGKASNPAVGASASAPPSASTTATLNALLVTSTVKHPAPKKGATAYALQLGMYVSERAADDEERRVKTVGIDLPLTRISVLDAGGHRWIVVAVGRFPSTADAQQSSARIASILGMRNLSVIRLPASGKPAS</sequence>